<dbReference type="RefSeq" id="WP_182922190.1">
    <property type="nucleotide sequence ID" value="NZ_WNXD01000001.1"/>
</dbReference>
<keyword evidence="2" id="KW-0378">Hydrolase</keyword>
<dbReference type="Pfam" id="PF03372">
    <property type="entry name" value="Exo_endo_phos"/>
    <property type="match status" value="1"/>
</dbReference>
<reference evidence="2" key="1">
    <citation type="submission" date="2019-11" db="EMBL/GenBank/DDBJ databases">
        <title>Description of Pedobacter sp. LMG 31464T.</title>
        <authorList>
            <person name="Carlier A."/>
            <person name="Qi S."/>
            <person name="Vandamme P."/>
        </authorList>
    </citation>
    <scope>NUCLEOTIDE SEQUENCE</scope>
    <source>
        <strain evidence="2">LMG 31464</strain>
    </source>
</reference>
<organism evidence="2 3">
    <name type="scientific">Pedobacter planticolens</name>
    <dbReference type="NCBI Taxonomy" id="2679964"/>
    <lineage>
        <taxon>Bacteria</taxon>
        <taxon>Pseudomonadati</taxon>
        <taxon>Bacteroidota</taxon>
        <taxon>Sphingobacteriia</taxon>
        <taxon>Sphingobacteriales</taxon>
        <taxon>Sphingobacteriaceae</taxon>
        <taxon>Pedobacter</taxon>
    </lineage>
</organism>
<feature type="domain" description="Endonuclease/exonuclease/phosphatase" evidence="1">
    <location>
        <begin position="4"/>
        <end position="228"/>
    </location>
</feature>
<accession>A0A923DYS2</accession>
<dbReference type="GO" id="GO:0004519">
    <property type="term" value="F:endonuclease activity"/>
    <property type="evidence" value="ECO:0007669"/>
    <property type="project" value="UniProtKB-KW"/>
</dbReference>
<dbReference type="InterPro" id="IPR005135">
    <property type="entry name" value="Endo/exonuclease/phosphatase"/>
</dbReference>
<keyword evidence="2" id="KW-0540">Nuclease</keyword>
<dbReference type="AlphaFoldDB" id="A0A923DYS2"/>
<protein>
    <submittedName>
        <fullName evidence="2">Endonuclease/exonuclease/phosphatase family protein</fullName>
    </submittedName>
</protein>
<proteinExistence type="predicted"/>
<gene>
    <name evidence="2" type="ORF">GM921_08605</name>
</gene>
<dbReference type="SUPFAM" id="SSF56219">
    <property type="entry name" value="DNase I-like"/>
    <property type="match status" value="1"/>
</dbReference>
<name>A0A923DYS2_9SPHI</name>
<dbReference type="Gene3D" id="3.60.10.10">
    <property type="entry name" value="Endonuclease/exonuclease/phosphatase"/>
    <property type="match status" value="1"/>
</dbReference>
<evidence type="ECO:0000259" key="1">
    <source>
        <dbReference type="Pfam" id="PF03372"/>
    </source>
</evidence>
<dbReference type="InterPro" id="IPR036691">
    <property type="entry name" value="Endo/exonu/phosph_ase_sf"/>
</dbReference>
<evidence type="ECO:0000313" key="3">
    <source>
        <dbReference type="Proteomes" id="UP000601055"/>
    </source>
</evidence>
<comment type="caution">
    <text evidence="2">The sequence shown here is derived from an EMBL/GenBank/DDBJ whole genome shotgun (WGS) entry which is preliminary data.</text>
</comment>
<keyword evidence="2" id="KW-0255">Endonuclease</keyword>
<evidence type="ECO:0000313" key="2">
    <source>
        <dbReference type="EMBL" id="MBB2145541.1"/>
    </source>
</evidence>
<sequence length="238" mass="27936">MKIITWNCNMAFRKKAKLILAHQPDVLIIPECEHPDKFNFDIDFPKPTSTLWFGKNQNKGLGIFSYNDFELTVLDNHNENLRMIVPIKVNKGNINFNLFAIWANNPDDKDGQYVEQVWKAIHHYDSLISQTNTILIGDFNSNTIWDKPRRIGNHSSVVKRLEDKGIYSVYHSHYKQNQGLEAHPTLYLYRHQDKPYHLDYCFVSEDILQNLQAVEIGEYEYWTKFSDHVPIIATFKSC</sequence>
<dbReference type="EMBL" id="WNXD01000001">
    <property type="protein sequence ID" value="MBB2145541.1"/>
    <property type="molecule type" value="Genomic_DNA"/>
</dbReference>
<dbReference type="Proteomes" id="UP000601055">
    <property type="component" value="Unassembled WGS sequence"/>
</dbReference>
<keyword evidence="3" id="KW-1185">Reference proteome</keyword>